<keyword evidence="2" id="KW-1185">Reference proteome</keyword>
<dbReference type="EMBL" id="VSRR010044083">
    <property type="protein sequence ID" value="MPC76732.1"/>
    <property type="molecule type" value="Genomic_DNA"/>
</dbReference>
<evidence type="ECO:0000313" key="1">
    <source>
        <dbReference type="EMBL" id="MPC76732.1"/>
    </source>
</evidence>
<dbReference type="Proteomes" id="UP000324222">
    <property type="component" value="Unassembled WGS sequence"/>
</dbReference>
<gene>
    <name evidence="1" type="ORF">E2C01_071160</name>
</gene>
<protein>
    <submittedName>
        <fullName evidence="1">Uncharacterized protein</fullName>
    </submittedName>
</protein>
<reference evidence="1 2" key="1">
    <citation type="submission" date="2019-05" db="EMBL/GenBank/DDBJ databases">
        <title>Another draft genome of Portunus trituberculatus and its Hox gene families provides insights of decapod evolution.</title>
        <authorList>
            <person name="Jeong J.-H."/>
            <person name="Song I."/>
            <person name="Kim S."/>
            <person name="Choi T."/>
            <person name="Kim D."/>
            <person name="Ryu S."/>
            <person name="Kim W."/>
        </authorList>
    </citation>
    <scope>NUCLEOTIDE SEQUENCE [LARGE SCALE GENOMIC DNA]</scope>
    <source>
        <tissue evidence="1">Muscle</tissue>
    </source>
</reference>
<comment type="caution">
    <text evidence="1">The sequence shown here is derived from an EMBL/GenBank/DDBJ whole genome shotgun (WGS) entry which is preliminary data.</text>
</comment>
<accession>A0A5B7HZ99</accession>
<proteinExistence type="predicted"/>
<organism evidence="1 2">
    <name type="scientific">Portunus trituberculatus</name>
    <name type="common">Swimming crab</name>
    <name type="synonym">Neptunus trituberculatus</name>
    <dbReference type="NCBI Taxonomy" id="210409"/>
    <lineage>
        <taxon>Eukaryota</taxon>
        <taxon>Metazoa</taxon>
        <taxon>Ecdysozoa</taxon>
        <taxon>Arthropoda</taxon>
        <taxon>Crustacea</taxon>
        <taxon>Multicrustacea</taxon>
        <taxon>Malacostraca</taxon>
        <taxon>Eumalacostraca</taxon>
        <taxon>Eucarida</taxon>
        <taxon>Decapoda</taxon>
        <taxon>Pleocyemata</taxon>
        <taxon>Brachyura</taxon>
        <taxon>Eubrachyura</taxon>
        <taxon>Portunoidea</taxon>
        <taxon>Portunidae</taxon>
        <taxon>Portuninae</taxon>
        <taxon>Portunus</taxon>
    </lineage>
</organism>
<dbReference type="AlphaFoldDB" id="A0A5B7HZ99"/>
<evidence type="ECO:0000313" key="2">
    <source>
        <dbReference type="Proteomes" id="UP000324222"/>
    </source>
</evidence>
<sequence>MGQATRSYSSDFISTVAGRRMAGGTTPQGKTLHQKAANKQELRLRIADVPHGAPPEFIKPQLSWTKNKSQTWVPGSQKESLPQSFVQIWYEVMLSGARPHTKNKFASGASRLISAQVTNIFH</sequence>
<name>A0A5B7HZ99_PORTR</name>